<evidence type="ECO:0000313" key="2">
    <source>
        <dbReference type="EMBL" id="RKP30370.1"/>
    </source>
</evidence>
<organism evidence="2 3">
    <name type="scientific">Metschnikowia bicuspidata</name>
    <dbReference type="NCBI Taxonomy" id="27322"/>
    <lineage>
        <taxon>Eukaryota</taxon>
        <taxon>Fungi</taxon>
        <taxon>Dikarya</taxon>
        <taxon>Ascomycota</taxon>
        <taxon>Saccharomycotina</taxon>
        <taxon>Pichiomycetes</taxon>
        <taxon>Metschnikowiaceae</taxon>
        <taxon>Metschnikowia</taxon>
    </lineage>
</organism>
<accession>A0A4P9ZEK7</accession>
<feature type="region of interest" description="Disordered" evidence="1">
    <location>
        <begin position="1"/>
        <end position="46"/>
    </location>
</feature>
<dbReference type="Proteomes" id="UP000268321">
    <property type="component" value="Unassembled WGS sequence"/>
</dbReference>
<dbReference type="AlphaFoldDB" id="A0A4P9ZEK7"/>
<evidence type="ECO:0000313" key="3">
    <source>
        <dbReference type="Proteomes" id="UP000268321"/>
    </source>
</evidence>
<gene>
    <name evidence="2" type="ORF">METBISCDRAFT_23377</name>
</gene>
<proteinExistence type="predicted"/>
<evidence type="ECO:0000256" key="1">
    <source>
        <dbReference type="SAM" id="MobiDB-lite"/>
    </source>
</evidence>
<keyword evidence="3" id="KW-1185">Reference proteome</keyword>
<protein>
    <submittedName>
        <fullName evidence="2">Uncharacterized protein</fullName>
    </submittedName>
</protein>
<feature type="compositionally biased region" description="Basic and acidic residues" evidence="1">
    <location>
        <begin position="20"/>
        <end position="46"/>
    </location>
</feature>
<sequence>MVLRSSDSTNLVQYFSEEPEDHRQSAHIRADTDRDHRTHGDDMHNRQPEIPLFNTVLFQNNNTKLSCMLDSYLTVHWPKQEGGQAPRNTLLDSETLAAPLSTYETDIGMYVALNSHLEPNFGPKFILPSLVYDPEHALMDVLSHNSADQYSVEQPPRIVLGPYHSQATTESLPSSRVIYSAPEHRAGSLGVSHIQHYIAKPEVRISRPGNSLTVTISFVDNCFLRIVQMGEESGIYKLLAFRRMRSLDRMLLNSSYRYRQYSTSPEAVKSDYSRFAPRITLEEISRFLGINLFSSSLIDDILTWILDMFVTLHVPDYPRVSLLQAMKPHQVHQRLQELHPYVRVYFPGVGYDLLYQLLRKAYDSKRLSMKKQAKRQLMRYTG</sequence>
<feature type="compositionally biased region" description="Polar residues" evidence="1">
    <location>
        <begin position="1"/>
        <end position="13"/>
    </location>
</feature>
<name>A0A4P9ZEK7_9ASCO</name>
<reference evidence="3" key="1">
    <citation type="journal article" date="2018" name="Nat. Microbiol.">
        <title>Leveraging single-cell genomics to expand the fungal tree of life.</title>
        <authorList>
            <person name="Ahrendt S.R."/>
            <person name="Quandt C.A."/>
            <person name="Ciobanu D."/>
            <person name="Clum A."/>
            <person name="Salamov A."/>
            <person name="Andreopoulos B."/>
            <person name="Cheng J.F."/>
            <person name="Woyke T."/>
            <person name="Pelin A."/>
            <person name="Henrissat B."/>
            <person name="Reynolds N.K."/>
            <person name="Benny G.L."/>
            <person name="Smith M.E."/>
            <person name="James T.Y."/>
            <person name="Grigoriev I.V."/>
        </authorList>
    </citation>
    <scope>NUCLEOTIDE SEQUENCE [LARGE SCALE GENOMIC DNA]</scope>
    <source>
        <strain evidence="3">Baker2002</strain>
    </source>
</reference>
<dbReference type="EMBL" id="ML004460">
    <property type="protein sequence ID" value="RKP30370.1"/>
    <property type="molecule type" value="Genomic_DNA"/>
</dbReference>